<protein>
    <recommendedName>
        <fullName evidence="3">GH18 domain-containing protein</fullName>
    </recommendedName>
</protein>
<dbReference type="AlphaFoldDB" id="A0AAD2HN97"/>
<comment type="caution">
    <text evidence="4">The sequence shown here is derived from an EMBL/GenBank/DDBJ whole genome shotgun (WGS) entry which is preliminary data.</text>
</comment>
<dbReference type="PANTHER" id="PTHR11177:SF392">
    <property type="entry name" value="HAP41P"/>
    <property type="match status" value="1"/>
</dbReference>
<dbReference type="GO" id="GO:0006032">
    <property type="term" value="P:chitin catabolic process"/>
    <property type="evidence" value="ECO:0007669"/>
    <property type="project" value="TreeGrafter"/>
</dbReference>
<evidence type="ECO:0000256" key="1">
    <source>
        <dbReference type="SAM" id="MobiDB-lite"/>
    </source>
</evidence>
<reference evidence="4" key="1">
    <citation type="submission" date="2023-11" db="EMBL/GenBank/DDBJ databases">
        <authorList>
            <person name="De Vega J J."/>
            <person name="De Vega J J."/>
        </authorList>
    </citation>
    <scope>NUCLEOTIDE SEQUENCE</scope>
</reference>
<accession>A0AAD2HN97</accession>
<dbReference type="GO" id="GO:0005975">
    <property type="term" value="P:carbohydrate metabolic process"/>
    <property type="evidence" value="ECO:0007669"/>
    <property type="project" value="InterPro"/>
</dbReference>
<dbReference type="InterPro" id="IPR050314">
    <property type="entry name" value="Glycosyl_Hydrlase_18"/>
</dbReference>
<evidence type="ECO:0000313" key="5">
    <source>
        <dbReference type="Proteomes" id="UP001295794"/>
    </source>
</evidence>
<dbReference type="InterPro" id="IPR001223">
    <property type="entry name" value="Glyco_hydro18_cat"/>
</dbReference>
<dbReference type="Pfam" id="PF23865">
    <property type="entry name" value="DUF7223"/>
    <property type="match status" value="1"/>
</dbReference>
<evidence type="ECO:0000313" key="4">
    <source>
        <dbReference type="EMBL" id="CAK5278060.1"/>
    </source>
</evidence>
<dbReference type="GO" id="GO:0008061">
    <property type="term" value="F:chitin binding"/>
    <property type="evidence" value="ECO:0007669"/>
    <property type="project" value="TreeGrafter"/>
</dbReference>
<dbReference type="InterPro" id="IPR017853">
    <property type="entry name" value="GH"/>
</dbReference>
<dbReference type="Pfam" id="PF00704">
    <property type="entry name" value="Glyco_hydro_18"/>
    <property type="match status" value="1"/>
</dbReference>
<name>A0AAD2HN97_9AGAR</name>
<evidence type="ECO:0000256" key="2">
    <source>
        <dbReference type="SAM" id="SignalP"/>
    </source>
</evidence>
<dbReference type="GO" id="GO:0004568">
    <property type="term" value="F:chitinase activity"/>
    <property type="evidence" value="ECO:0007669"/>
    <property type="project" value="TreeGrafter"/>
</dbReference>
<dbReference type="PROSITE" id="PS51910">
    <property type="entry name" value="GH18_2"/>
    <property type="match status" value="1"/>
</dbReference>
<dbReference type="PANTHER" id="PTHR11177">
    <property type="entry name" value="CHITINASE"/>
    <property type="match status" value="1"/>
</dbReference>
<feature type="signal peptide" evidence="2">
    <location>
        <begin position="1"/>
        <end position="21"/>
    </location>
</feature>
<keyword evidence="2" id="KW-0732">Signal</keyword>
<proteinExistence type="predicted"/>
<evidence type="ECO:0000259" key="3">
    <source>
        <dbReference type="PROSITE" id="PS51910"/>
    </source>
</evidence>
<feature type="region of interest" description="Disordered" evidence="1">
    <location>
        <begin position="730"/>
        <end position="749"/>
    </location>
</feature>
<feature type="domain" description="GH18" evidence="3">
    <location>
        <begin position="607"/>
        <end position="760"/>
    </location>
</feature>
<dbReference type="Proteomes" id="UP001295794">
    <property type="component" value="Unassembled WGS sequence"/>
</dbReference>
<dbReference type="Gene3D" id="3.20.20.80">
    <property type="entry name" value="Glycosidases"/>
    <property type="match status" value="1"/>
</dbReference>
<feature type="chain" id="PRO_5042191838" description="GH18 domain-containing protein" evidence="2">
    <location>
        <begin position="22"/>
        <end position="760"/>
    </location>
</feature>
<keyword evidence="5" id="KW-1185">Reference proteome</keyword>
<dbReference type="InterPro" id="IPR055647">
    <property type="entry name" value="DUF7223"/>
</dbReference>
<gene>
    <name evidence="4" type="ORF">MYCIT1_LOCUS27310</name>
</gene>
<organism evidence="4 5">
    <name type="scientific">Mycena citricolor</name>
    <dbReference type="NCBI Taxonomy" id="2018698"/>
    <lineage>
        <taxon>Eukaryota</taxon>
        <taxon>Fungi</taxon>
        <taxon>Dikarya</taxon>
        <taxon>Basidiomycota</taxon>
        <taxon>Agaricomycotina</taxon>
        <taxon>Agaricomycetes</taxon>
        <taxon>Agaricomycetidae</taxon>
        <taxon>Agaricales</taxon>
        <taxon>Marasmiineae</taxon>
        <taxon>Mycenaceae</taxon>
        <taxon>Mycena</taxon>
    </lineage>
</organism>
<dbReference type="GO" id="GO:0005576">
    <property type="term" value="C:extracellular region"/>
    <property type="evidence" value="ECO:0007669"/>
    <property type="project" value="TreeGrafter"/>
</dbReference>
<dbReference type="EMBL" id="CAVNYO010000421">
    <property type="protein sequence ID" value="CAK5278060.1"/>
    <property type="molecule type" value="Genomic_DNA"/>
</dbReference>
<dbReference type="SUPFAM" id="SSF51445">
    <property type="entry name" value="(Trans)glycosidases"/>
    <property type="match status" value="1"/>
</dbReference>
<sequence>MLGSPAGLSLLAVLLAGNVAAANDWDVACNGTCTCDLPDGGASIYLSGASNAVSDLTTAGGWTTLSCKSTTNTQTIRTVCQSEACEHIFEGQGAVDTVVRLPETCGTAPFARIVNATVDPDQSIPAGANVSSSQAGSTIGTVYLIGIDVDFAAVNPQVTGPVSFQMSTNSSDGPVTRRAITLTPGSTVTLPAIIVDETFPLSSESIACDGFNASVSTQFGIHVNASVTLGLNIGGTVIPSNVSQFSVSAGLDGSIIGTLGVQTTASGTFSTGKIALFTVPIAGYDIPGIFSLGPSFTIYGQADLQLGSELDVELDLAYNISGAHTSVPTQKIAPGVTPANSNFKLSVVPGLEANATVTASLIPELDIGFDVFSGLASAGVYLNLEADAIIGLSNFDASSGSQVTGNNTSGQVSGCIDIDSGFSVNVGADGSLFNFISGGVNYALYNQTWDLYDQCFSSAASSVRRRDAIIEAAPTKSLERRDSLFCPENLLALERIISQVLKAVGGGKSGETTSQPDNISVDAGSLKRLVASARAHVSESSTVSSFTPLTRTPSERLSSPCYRWLGILALLFLRRIVNAQPRCIRRRDPGPGQDARSGWDRFRSGSEGIGSNFVSPSDSDSFLLLLQELRAKSDSLQLTAAVGMTPFSGSDGAPMRDVLEFAKVLDRIELMVYDVWGSTTHYGSVTSAVQEWTGAQFPADKIVLGLAAYGHSFRVTPSNALVHSHLDTSAAVSGTTPPGPNDTDTNPTAVSGTYTFAELV</sequence>